<dbReference type="Proteomes" id="UP001448207">
    <property type="component" value="Unassembled WGS sequence"/>
</dbReference>
<name>A0ABR3AZE3_PHYBL</name>
<organism evidence="1 2">
    <name type="scientific">Phycomyces blakesleeanus</name>
    <dbReference type="NCBI Taxonomy" id="4837"/>
    <lineage>
        <taxon>Eukaryota</taxon>
        <taxon>Fungi</taxon>
        <taxon>Fungi incertae sedis</taxon>
        <taxon>Mucoromycota</taxon>
        <taxon>Mucoromycotina</taxon>
        <taxon>Mucoromycetes</taxon>
        <taxon>Mucorales</taxon>
        <taxon>Phycomycetaceae</taxon>
        <taxon>Phycomyces</taxon>
    </lineage>
</organism>
<reference evidence="1 2" key="1">
    <citation type="submission" date="2024-04" db="EMBL/GenBank/DDBJ databases">
        <title>Symmetric and asymmetric DNA N6-adenine methylation regulates different biological responses in Mucorales.</title>
        <authorList>
            <consortium name="Lawrence Berkeley National Laboratory"/>
            <person name="Lax C."/>
            <person name="Mondo S.J."/>
            <person name="Osorio-Concepcion M."/>
            <person name="Muszewska A."/>
            <person name="Corrochano-Luque M."/>
            <person name="Gutierrez G."/>
            <person name="Riley R."/>
            <person name="Lipzen A."/>
            <person name="Guo J."/>
            <person name="Hundley H."/>
            <person name="Amirebrahimi M."/>
            <person name="Ng V."/>
            <person name="Lorenzo-Gutierrez D."/>
            <person name="Binder U."/>
            <person name="Yang J."/>
            <person name="Song Y."/>
            <person name="Canovas D."/>
            <person name="Navarro E."/>
            <person name="Freitag M."/>
            <person name="Gabaldon T."/>
            <person name="Grigoriev I.V."/>
            <person name="Corrochano L.M."/>
            <person name="Nicolas F.E."/>
            <person name="Garre V."/>
        </authorList>
    </citation>
    <scope>NUCLEOTIDE SEQUENCE [LARGE SCALE GENOMIC DNA]</scope>
    <source>
        <strain evidence="1 2">L51</strain>
    </source>
</reference>
<gene>
    <name evidence="1" type="ORF">J3Q64DRAFT_1744258</name>
</gene>
<evidence type="ECO:0000313" key="1">
    <source>
        <dbReference type="EMBL" id="KAL0085578.1"/>
    </source>
</evidence>
<accession>A0ABR3AZE3</accession>
<keyword evidence="2" id="KW-1185">Reference proteome</keyword>
<sequence>MNYIKMERYHSDHRRLCDEEGKIMASTRKSRFELELANWEGSKLEHQLELVQKQWEESGMEDLVREQVASRKSISVGISRSKMSI</sequence>
<comment type="caution">
    <text evidence="1">The sequence shown here is derived from an EMBL/GenBank/DDBJ whole genome shotgun (WGS) entry which is preliminary data.</text>
</comment>
<protein>
    <submittedName>
        <fullName evidence="1">Uncharacterized protein</fullName>
    </submittedName>
</protein>
<proteinExistence type="predicted"/>
<evidence type="ECO:0000313" key="2">
    <source>
        <dbReference type="Proteomes" id="UP001448207"/>
    </source>
</evidence>
<dbReference type="EMBL" id="JBCLYO010000010">
    <property type="protein sequence ID" value="KAL0085578.1"/>
    <property type="molecule type" value="Genomic_DNA"/>
</dbReference>